<comment type="caution">
    <text evidence="2">The sequence shown here is derived from an EMBL/GenBank/DDBJ whole genome shotgun (WGS) entry which is preliminary data.</text>
</comment>
<feature type="transmembrane region" description="Helical" evidence="1">
    <location>
        <begin position="113"/>
        <end position="135"/>
    </location>
</feature>
<proteinExistence type="predicted"/>
<feature type="transmembrane region" description="Helical" evidence="1">
    <location>
        <begin position="176"/>
        <end position="197"/>
    </location>
</feature>
<gene>
    <name evidence="2" type="ORF">ACT17_23080</name>
</gene>
<reference evidence="2 3" key="1">
    <citation type="submission" date="2015-06" db="EMBL/GenBank/DDBJ databases">
        <title>Genome sequence of Mycobacterium conceptionense strain MLE.</title>
        <authorList>
            <person name="Greninger A.L."/>
            <person name="Cunningham G."/>
            <person name="Chiu C.Y."/>
            <person name="Miller S."/>
        </authorList>
    </citation>
    <scope>NUCLEOTIDE SEQUENCE [LARGE SCALE GENOMIC DNA]</scope>
    <source>
        <strain evidence="2 3">MLE</strain>
    </source>
</reference>
<dbReference type="EMBL" id="LFOD01000025">
    <property type="protein sequence ID" value="KMV15976.1"/>
    <property type="molecule type" value="Genomic_DNA"/>
</dbReference>
<name>A0A0J8U384_9MYCO</name>
<dbReference type="PATRIC" id="fig|451644.5.peg.4766"/>
<dbReference type="AlphaFoldDB" id="A0A0J8U384"/>
<sequence>MTATFTTEDDTRFWPGLVELARSAPAGFIWFTGQVIVGASVTTYAAWTATTAIFETPGVERFVPVPLATAAAVTAAVGLWTTLYVIEVVDAIHGLPSRWKANRPGGLALRPRLALVAAVGLMTAILAAVVLFWIMAVALPDFADHIALDMQWLVYPGEGVQGVGMLTIPDGTPHTFLSPSTTVALTALALAAGGWVAKQCFELATPHSK</sequence>
<feature type="transmembrane region" description="Helical" evidence="1">
    <location>
        <begin position="28"/>
        <end position="47"/>
    </location>
</feature>
<keyword evidence="1" id="KW-1133">Transmembrane helix</keyword>
<evidence type="ECO:0000256" key="1">
    <source>
        <dbReference type="SAM" id="Phobius"/>
    </source>
</evidence>
<keyword evidence="1" id="KW-0472">Membrane</keyword>
<evidence type="ECO:0000313" key="2">
    <source>
        <dbReference type="EMBL" id="KMV15976.1"/>
    </source>
</evidence>
<dbReference type="RefSeq" id="WP_048896237.1">
    <property type="nucleotide sequence ID" value="NZ_LFOD01000025.1"/>
</dbReference>
<evidence type="ECO:0000313" key="3">
    <source>
        <dbReference type="Proteomes" id="UP000037594"/>
    </source>
</evidence>
<protein>
    <submittedName>
        <fullName evidence="2">Uncharacterized protein</fullName>
    </submittedName>
</protein>
<accession>A0A0J8U384</accession>
<keyword evidence="1" id="KW-0812">Transmembrane</keyword>
<feature type="transmembrane region" description="Helical" evidence="1">
    <location>
        <begin position="67"/>
        <end position="92"/>
    </location>
</feature>
<dbReference type="Proteomes" id="UP000037594">
    <property type="component" value="Unassembled WGS sequence"/>
</dbReference>
<organism evidence="2 3">
    <name type="scientific">Mycolicibacterium conceptionense</name>
    <dbReference type="NCBI Taxonomy" id="451644"/>
    <lineage>
        <taxon>Bacteria</taxon>
        <taxon>Bacillati</taxon>
        <taxon>Actinomycetota</taxon>
        <taxon>Actinomycetes</taxon>
        <taxon>Mycobacteriales</taxon>
        <taxon>Mycobacteriaceae</taxon>
        <taxon>Mycolicibacterium</taxon>
    </lineage>
</organism>